<protein>
    <recommendedName>
        <fullName evidence="1">UPF0246 protein GM418_04170</fullName>
    </recommendedName>
</protein>
<dbReference type="AlphaFoldDB" id="A0A6I6JP31"/>
<dbReference type="PANTHER" id="PTHR30283:SF4">
    <property type="entry name" value="PEROXIDE STRESS RESISTANCE PROTEIN YAAA"/>
    <property type="match status" value="1"/>
</dbReference>
<dbReference type="NCBIfam" id="NF002542">
    <property type="entry name" value="PRK02101.1-3"/>
    <property type="match status" value="1"/>
</dbReference>
<accession>A0A6I6JP31</accession>
<reference evidence="2 3" key="1">
    <citation type="submission" date="2019-11" db="EMBL/GenBank/DDBJ databases">
        <authorList>
            <person name="Zheng R.K."/>
            <person name="Sun C.M."/>
        </authorList>
    </citation>
    <scope>NUCLEOTIDE SEQUENCE [LARGE SCALE GENOMIC DNA]</scope>
    <source>
        <strain evidence="2 3">WC007</strain>
    </source>
</reference>
<sequence>MLIVVSPAKSLDFETPATVTSYSIPDLLEQSEKLIGKLKKMSPGQLSRLMNISKDLGELNYQRYQNWNLPFNTENAKQAVLAFNGDVYQGLSAATLAEEKLELAQKRMRILSGLYGVLKPLDLIQAYRLEMGTKLKYYKSNDLYSFWNPIITKKINEALAESGTDFLINLASNEYFKSIDKKKFKGEIITPEFKDLKNGQYKMISFFAKKARGFMTRFILDNDITEPENLQVFDYEGYLFNPDLSKPGNPVFTRDKE</sequence>
<comment type="similarity">
    <text evidence="1">Belongs to the UPF0246 family.</text>
</comment>
<dbReference type="Pfam" id="PF03883">
    <property type="entry name" value="H2O2_YaaD"/>
    <property type="match status" value="1"/>
</dbReference>
<dbReference type="GO" id="GO:0033194">
    <property type="term" value="P:response to hydroperoxide"/>
    <property type="evidence" value="ECO:0007669"/>
    <property type="project" value="TreeGrafter"/>
</dbReference>
<evidence type="ECO:0000313" key="2">
    <source>
        <dbReference type="EMBL" id="QGY42879.1"/>
    </source>
</evidence>
<evidence type="ECO:0000256" key="1">
    <source>
        <dbReference type="HAMAP-Rule" id="MF_00652"/>
    </source>
</evidence>
<dbReference type="RefSeq" id="WP_158863452.1">
    <property type="nucleotide sequence ID" value="NZ_CP046401.1"/>
</dbReference>
<evidence type="ECO:0000313" key="3">
    <source>
        <dbReference type="Proteomes" id="UP000428260"/>
    </source>
</evidence>
<dbReference type="Proteomes" id="UP000428260">
    <property type="component" value="Chromosome"/>
</dbReference>
<dbReference type="KEGG" id="mcos:GM418_04170"/>
<dbReference type="GO" id="GO:0005829">
    <property type="term" value="C:cytosol"/>
    <property type="evidence" value="ECO:0007669"/>
    <property type="project" value="TreeGrafter"/>
</dbReference>
<gene>
    <name evidence="2" type="primary">yaaA</name>
    <name evidence="2" type="ORF">GM418_04170</name>
</gene>
<dbReference type="HAMAP" id="MF_00652">
    <property type="entry name" value="UPF0246"/>
    <property type="match status" value="1"/>
</dbReference>
<keyword evidence="3" id="KW-1185">Reference proteome</keyword>
<name>A0A6I6JP31_9BACT</name>
<dbReference type="EMBL" id="CP046401">
    <property type="protein sequence ID" value="QGY42879.1"/>
    <property type="molecule type" value="Genomic_DNA"/>
</dbReference>
<organism evidence="2 3">
    <name type="scientific">Maribellus comscasis</name>
    <dbReference type="NCBI Taxonomy" id="2681766"/>
    <lineage>
        <taxon>Bacteria</taxon>
        <taxon>Pseudomonadati</taxon>
        <taxon>Bacteroidota</taxon>
        <taxon>Bacteroidia</taxon>
        <taxon>Marinilabiliales</taxon>
        <taxon>Prolixibacteraceae</taxon>
        <taxon>Maribellus</taxon>
    </lineage>
</organism>
<dbReference type="PANTHER" id="PTHR30283">
    <property type="entry name" value="PEROXIDE STRESS RESPONSE PROTEIN YAAA"/>
    <property type="match status" value="1"/>
</dbReference>
<dbReference type="NCBIfam" id="NF002541">
    <property type="entry name" value="PRK02101.1-1"/>
    <property type="match status" value="1"/>
</dbReference>
<proteinExistence type="inferred from homology"/>
<dbReference type="InterPro" id="IPR005583">
    <property type="entry name" value="YaaA"/>
</dbReference>